<dbReference type="SUPFAM" id="SSF50341">
    <property type="entry name" value="CheW-like"/>
    <property type="match status" value="1"/>
</dbReference>
<organism evidence="2 3">
    <name type="scientific">Ciceribacter lividus</name>
    <dbReference type="NCBI Taxonomy" id="1197950"/>
    <lineage>
        <taxon>Bacteria</taxon>
        <taxon>Pseudomonadati</taxon>
        <taxon>Pseudomonadota</taxon>
        <taxon>Alphaproteobacteria</taxon>
        <taxon>Hyphomicrobiales</taxon>
        <taxon>Rhizobiaceae</taxon>
        <taxon>Ciceribacter</taxon>
    </lineage>
</organism>
<dbReference type="InterPro" id="IPR039315">
    <property type="entry name" value="CheW"/>
</dbReference>
<sequence>MADIRQYVTLGIAGELLGVPVERVREILEVHPISRLPHAPPHLLGMIDVRGQGVPVVDLRLKLGFEKSDDTPDTRIIVLNVPVGERELTFGLKTDRVFEVSILDEEQLDAPPEIGVKWRSEFIAGIGRRNGNFVTVLDLGRLFSSGEAMLISPPAHAA</sequence>
<dbReference type="RefSeq" id="WP_114364577.1">
    <property type="nucleotide sequence ID" value="NZ_QPIX01000011.1"/>
</dbReference>
<dbReference type="GO" id="GO:0007165">
    <property type="term" value="P:signal transduction"/>
    <property type="evidence" value="ECO:0007669"/>
    <property type="project" value="InterPro"/>
</dbReference>
<protein>
    <submittedName>
        <fullName evidence="2">CheW protein</fullName>
    </submittedName>
</protein>
<dbReference type="Gene3D" id="2.30.30.40">
    <property type="entry name" value="SH3 Domains"/>
    <property type="match status" value="1"/>
</dbReference>
<evidence type="ECO:0000259" key="1">
    <source>
        <dbReference type="PROSITE" id="PS50851"/>
    </source>
</evidence>
<dbReference type="GO" id="GO:0006935">
    <property type="term" value="P:chemotaxis"/>
    <property type="evidence" value="ECO:0007669"/>
    <property type="project" value="InterPro"/>
</dbReference>
<dbReference type="InterPro" id="IPR036061">
    <property type="entry name" value="CheW-like_dom_sf"/>
</dbReference>
<reference evidence="2 3" key="1">
    <citation type="submission" date="2018-07" db="EMBL/GenBank/DDBJ databases">
        <title>Genomic Encyclopedia of Type Strains, Phase IV (KMG-IV): sequencing the most valuable type-strain genomes for metagenomic binning, comparative biology and taxonomic classification.</title>
        <authorList>
            <person name="Goeker M."/>
        </authorList>
    </citation>
    <scope>NUCLEOTIDE SEQUENCE [LARGE SCALE GENOMIC DNA]</scope>
    <source>
        <strain evidence="2 3">DSM 25528</strain>
    </source>
</reference>
<name>A0A6I7HHN9_9HYPH</name>
<dbReference type="PANTHER" id="PTHR22617">
    <property type="entry name" value="CHEMOTAXIS SENSOR HISTIDINE KINASE-RELATED"/>
    <property type="match status" value="1"/>
</dbReference>
<evidence type="ECO:0000313" key="3">
    <source>
        <dbReference type="Proteomes" id="UP000252582"/>
    </source>
</evidence>
<dbReference type="PANTHER" id="PTHR22617:SF23">
    <property type="entry name" value="CHEMOTAXIS PROTEIN CHEW"/>
    <property type="match status" value="1"/>
</dbReference>
<dbReference type="SMART" id="SM00260">
    <property type="entry name" value="CheW"/>
    <property type="match status" value="1"/>
</dbReference>
<comment type="caution">
    <text evidence="2">The sequence shown here is derived from an EMBL/GenBank/DDBJ whole genome shotgun (WGS) entry which is preliminary data.</text>
</comment>
<keyword evidence="3" id="KW-1185">Reference proteome</keyword>
<evidence type="ECO:0000313" key="2">
    <source>
        <dbReference type="EMBL" id="RCW21043.1"/>
    </source>
</evidence>
<dbReference type="EMBL" id="QPIX01000011">
    <property type="protein sequence ID" value="RCW21043.1"/>
    <property type="molecule type" value="Genomic_DNA"/>
</dbReference>
<dbReference type="AlphaFoldDB" id="A0A6I7HHN9"/>
<proteinExistence type="predicted"/>
<dbReference type="Gene3D" id="2.40.50.180">
    <property type="entry name" value="CheA-289, Domain 4"/>
    <property type="match status" value="1"/>
</dbReference>
<gene>
    <name evidence="2" type="ORF">DFR48_1117</name>
</gene>
<feature type="domain" description="CheW-like" evidence="1">
    <location>
        <begin position="4"/>
        <end position="148"/>
    </location>
</feature>
<dbReference type="InterPro" id="IPR002545">
    <property type="entry name" value="CheW-lke_dom"/>
</dbReference>
<dbReference type="PROSITE" id="PS50851">
    <property type="entry name" value="CHEW"/>
    <property type="match status" value="1"/>
</dbReference>
<dbReference type="CDD" id="cd00732">
    <property type="entry name" value="CheW"/>
    <property type="match status" value="1"/>
</dbReference>
<accession>A0A6I7HHN9</accession>
<dbReference type="Proteomes" id="UP000252582">
    <property type="component" value="Unassembled WGS sequence"/>
</dbReference>
<dbReference type="Pfam" id="PF01584">
    <property type="entry name" value="CheW"/>
    <property type="match status" value="1"/>
</dbReference>
<dbReference type="GO" id="GO:0005829">
    <property type="term" value="C:cytosol"/>
    <property type="evidence" value="ECO:0007669"/>
    <property type="project" value="TreeGrafter"/>
</dbReference>